<keyword evidence="2" id="KW-1185">Reference proteome</keyword>
<dbReference type="Proteomes" id="UP000241229">
    <property type="component" value="Unassembled WGS sequence"/>
</dbReference>
<dbReference type="OrthoDB" id="5567843at2"/>
<name>A0A2P7SQM8_9HYPH</name>
<dbReference type="AlphaFoldDB" id="A0A2P7SQM8"/>
<protein>
    <submittedName>
        <fullName evidence="1">Uncharacterized protein</fullName>
    </submittedName>
</protein>
<evidence type="ECO:0000313" key="2">
    <source>
        <dbReference type="Proteomes" id="UP000241229"/>
    </source>
</evidence>
<sequence>MDKTPLVGPDFIAGRELTEALERAGIPIAFAGWLNLRETFDWQLFIASPDVQTYGPTTIIRFVDTILAAMKSPLSLGTVRIVNTSNHFVNRIPDSFGTSEITSNPTRIVGLAFDDGDIVEGFVYKINKKAKASRSEPRANAAVLKRAKSLAA</sequence>
<accession>A0A2P7SQM8</accession>
<gene>
    <name evidence="1" type="ORF">C7I84_03705</name>
</gene>
<reference evidence="1 2" key="1">
    <citation type="submission" date="2018-03" db="EMBL/GenBank/DDBJ databases">
        <title>The draft genome of Mesorhizobium sp. 6GN-30.</title>
        <authorList>
            <person name="Liu L."/>
            <person name="Li L."/>
            <person name="Wang T."/>
            <person name="Zhang X."/>
            <person name="Liang L."/>
        </authorList>
    </citation>
    <scope>NUCLEOTIDE SEQUENCE [LARGE SCALE GENOMIC DNA]</scope>
    <source>
        <strain evidence="1 2">6GN30</strain>
    </source>
</reference>
<comment type="caution">
    <text evidence="1">The sequence shown here is derived from an EMBL/GenBank/DDBJ whole genome shotgun (WGS) entry which is preliminary data.</text>
</comment>
<organism evidence="1 2">
    <name type="scientific">Kumtagia ephedrae</name>
    <dbReference type="NCBI Taxonomy" id="2116701"/>
    <lineage>
        <taxon>Bacteria</taxon>
        <taxon>Pseudomonadati</taxon>
        <taxon>Pseudomonadota</taxon>
        <taxon>Alphaproteobacteria</taxon>
        <taxon>Hyphomicrobiales</taxon>
        <taxon>Phyllobacteriaceae</taxon>
        <taxon>Kumtagia</taxon>
    </lineage>
</organism>
<evidence type="ECO:0000313" key="1">
    <source>
        <dbReference type="EMBL" id="PSJ64768.1"/>
    </source>
</evidence>
<dbReference type="RefSeq" id="WP_106770812.1">
    <property type="nucleotide sequence ID" value="NZ_PXYK01000003.1"/>
</dbReference>
<dbReference type="EMBL" id="PXYK01000003">
    <property type="protein sequence ID" value="PSJ64768.1"/>
    <property type="molecule type" value="Genomic_DNA"/>
</dbReference>
<proteinExistence type="predicted"/>